<evidence type="ECO:0000313" key="1">
    <source>
        <dbReference type="EMBL" id="KAJ0173688.1"/>
    </source>
</evidence>
<evidence type="ECO:0000313" key="2">
    <source>
        <dbReference type="Proteomes" id="UP000824533"/>
    </source>
</evidence>
<comment type="caution">
    <text evidence="1">The sequence shown here is derived from an EMBL/GenBank/DDBJ whole genome shotgun (WGS) entry which is preliminary data.</text>
</comment>
<sequence>MTTDTRRRVKLYALNADRQWDDRGTGHVSSCYVDRLKGTSLTVRAESDGSVLLESKIQPDTAYQKQQDTLIVWSEGDNFDLALSFQEKVGCDEIWEKICQVQGKDPSVEITQDIVEESEEERGFDEMSDSVQPVELPACEMGRLEDISELVNSCLVSPARKDKLAAALESQHYIKKLLNLFHMCEDIENIEGLHHLYEIFKSIFHLNKNTLFDTMFADDTIFDVVGCLEYDPGLPQPKKHREYLRELAKFREAIPIKNQDLLAKIHQTYRVQYIQDIVLPTPTVFEDNLLSTLSSFIFFNKVEIVKLIEEDEKFLTDLFKLLMDEKTPDTKRRDLVQFLKEFCNFAQNLQPQDKDAFYKTLVSLGIMPALEITLSIDDQNTKTASVDILTYIVDFSPSVVRDYTLQQANNTEEEQMLLNIVIEQMLRDRDPELGGAVQLMGILRILLDPESMLASVNKSEKADFLNFFYKHSIQTLIAPLLENTLGEKPLKEDYHTVQLLGLVLELLSFCVEHHTYHIKTCILNKDLLRRILVLMRSTHTFLVLGALRFMRKIIALKDDYYNRYIIKGNLFAPVIDAFLRNNGRYNLLDSAILELFEFIKIEDIKSLCSHVVENYGKILEDVEYVQTFKALKTRYDQHQDKLKERDRVSGSVGVGEAVVPSLLRTRYRREARAPDDEEEMWFNDDDELDDEPPIDAAQTHAHPHPHAHAHPNPHTHHALDAIGKIVEKKVCSNTESVNCPSRVLLSTTTNAKSTHTDVQVSSPRLLNKGLVDYDGDSDEEEEGGGGGGSEERDAKRPRLA</sequence>
<reference evidence="1 2" key="1">
    <citation type="journal article" date="2021" name="Front. Genet.">
        <title>Chromosome-Level Genome Assembly Reveals Significant Gene Expansion in the Toll and IMD Signaling Pathways of Dendrolimus kikuchii.</title>
        <authorList>
            <person name="Zhou J."/>
            <person name="Wu P."/>
            <person name="Xiong Z."/>
            <person name="Liu N."/>
            <person name="Zhao N."/>
            <person name="Ji M."/>
            <person name="Qiu Y."/>
            <person name="Yang B."/>
        </authorList>
    </citation>
    <scope>NUCLEOTIDE SEQUENCE [LARGE SCALE GENOMIC DNA]</scope>
    <source>
        <strain evidence="1">Ann1</strain>
    </source>
</reference>
<accession>A0ACC1CQ00</accession>
<gene>
    <name evidence="1" type="ORF">K1T71_010837</name>
</gene>
<dbReference type="Proteomes" id="UP000824533">
    <property type="component" value="Linkage Group LG19"/>
</dbReference>
<name>A0ACC1CQ00_9NEOP</name>
<protein>
    <submittedName>
        <fullName evidence="1">Uncharacterized protein</fullName>
    </submittedName>
</protein>
<organism evidence="1 2">
    <name type="scientific">Dendrolimus kikuchii</name>
    <dbReference type="NCBI Taxonomy" id="765133"/>
    <lineage>
        <taxon>Eukaryota</taxon>
        <taxon>Metazoa</taxon>
        <taxon>Ecdysozoa</taxon>
        <taxon>Arthropoda</taxon>
        <taxon>Hexapoda</taxon>
        <taxon>Insecta</taxon>
        <taxon>Pterygota</taxon>
        <taxon>Neoptera</taxon>
        <taxon>Endopterygota</taxon>
        <taxon>Lepidoptera</taxon>
        <taxon>Glossata</taxon>
        <taxon>Ditrysia</taxon>
        <taxon>Bombycoidea</taxon>
        <taxon>Lasiocampidae</taxon>
        <taxon>Dendrolimus</taxon>
    </lineage>
</organism>
<keyword evidence="2" id="KW-1185">Reference proteome</keyword>
<proteinExistence type="predicted"/>
<dbReference type="EMBL" id="CM034405">
    <property type="protein sequence ID" value="KAJ0173688.1"/>
    <property type="molecule type" value="Genomic_DNA"/>
</dbReference>